<dbReference type="PANTHER" id="PTHR11070">
    <property type="entry name" value="UVRD / RECB / PCRA DNA HELICASE FAMILY MEMBER"/>
    <property type="match status" value="1"/>
</dbReference>
<comment type="caution">
    <text evidence="7">The sequence shown here is derived from an EMBL/GenBank/DDBJ whole genome shotgun (WGS) entry which is preliminary data.</text>
</comment>
<evidence type="ECO:0000256" key="3">
    <source>
        <dbReference type="ARBA" id="ARBA00022806"/>
    </source>
</evidence>
<evidence type="ECO:0000259" key="6">
    <source>
        <dbReference type="Pfam" id="PF13361"/>
    </source>
</evidence>
<feature type="non-terminal residue" evidence="7">
    <location>
        <position position="1"/>
    </location>
</feature>
<dbReference type="GO" id="GO:0003677">
    <property type="term" value="F:DNA binding"/>
    <property type="evidence" value="ECO:0007669"/>
    <property type="project" value="InterPro"/>
</dbReference>
<name>A0A2N7TW36_9GAMM</name>
<dbReference type="AlphaFoldDB" id="A0A2N7TW36"/>
<dbReference type="GO" id="GO:0000725">
    <property type="term" value="P:recombinational repair"/>
    <property type="evidence" value="ECO:0007669"/>
    <property type="project" value="TreeGrafter"/>
</dbReference>
<keyword evidence="3 7" id="KW-0347">Helicase</keyword>
<dbReference type="GO" id="GO:0005524">
    <property type="term" value="F:ATP binding"/>
    <property type="evidence" value="ECO:0007669"/>
    <property type="project" value="UniProtKB-KW"/>
</dbReference>
<dbReference type="GO" id="GO:0033202">
    <property type="term" value="C:DNA helicase complex"/>
    <property type="evidence" value="ECO:0007669"/>
    <property type="project" value="TreeGrafter"/>
</dbReference>
<organism evidence="7 8">
    <name type="scientific">Billgrantia endophytica</name>
    <dbReference type="NCBI Taxonomy" id="2033802"/>
    <lineage>
        <taxon>Bacteria</taxon>
        <taxon>Pseudomonadati</taxon>
        <taxon>Pseudomonadota</taxon>
        <taxon>Gammaproteobacteria</taxon>
        <taxon>Oceanospirillales</taxon>
        <taxon>Halomonadaceae</taxon>
        <taxon>Billgrantia</taxon>
    </lineage>
</organism>
<dbReference type="SUPFAM" id="SSF52540">
    <property type="entry name" value="P-loop containing nucleoside triphosphate hydrolases"/>
    <property type="match status" value="1"/>
</dbReference>
<evidence type="ECO:0000313" key="8">
    <source>
        <dbReference type="Proteomes" id="UP000235803"/>
    </source>
</evidence>
<dbReference type="GO" id="GO:0043138">
    <property type="term" value="F:3'-5' DNA helicase activity"/>
    <property type="evidence" value="ECO:0007669"/>
    <property type="project" value="TreeGrafter"/>
</dbReference>
<keyword evidence="2" id="KW-0378">Hydrolase</keyword>
<dbReference type="Pfam" id="PF13361">
    <property type="entry name" value="UvrD_C"/>
    <property type="match status" value="1"/>
</dbReference>
<evidence type="ECO:0000256" key="1">
    <source>
        <dbReference type="ARBA" id="ARBA00022741"/>
    </source>
</evidence>
<evidence type="ECO:0000256" key="5">
    <source>
        <dbReference type="ARBA" id="ARBA00034923"/>
    </source>
</evidence>
<dbReference type="GO" id="GO:0016787">
    <property type="term" value="F:hydrolase activity"/>
    <property type="evidence" value="ECO:0007669"/>
    <property type="project" value="UniProtKB-KW"/>
</dbReference>
<dbReference type="InterPro" id="IPR000212">
    <property type="entry name" value="DNA_helicase_UvrD/REP"/>
</dbReference>
<dbReference type="EMBL" id="PNRF01000045">
    <property type="protein sequence ID" value="PMR72393.1"/>
    <property type="molecule type" value="Genomic_DNA"/>
</dbReference>
<dbReference type="PANTHER" id="PTHR11070:SF2">
    <property type="entry name" value="ATP-DEPENDENT DNA HELICASE SRS2"/>
    <property type="match status" value="1"/>
</dbReference>
<proteinExistence type="predicted"/>
<evidence type="ECO:0000256" key="4">
    <source>
        <dbReference type="ARBA" id="ARBA00022840"/>
    </source>
</evidence>
<keyword evidence="8" id="KW-1185">Reference proteome</keyword>
<dbReference type="InterPro" id="IPR027417">
    <property type="entry name" value="P-loop_NTPase"/>
</dbReference>
<dbReference type="Proteomes" id="UP000235803">
    <property type="component" value="Unassembled WGS sequence"/>
</dbReference>
<protein>
    <recommendedName>
        <fullName evidence="5">DNA 3'-5' helicase II</fullName>
    </recommendedName>
</protein>
<dbReference type="InterPro" id="IPR014017">
    <property type="entry name" value="DNA_helicase_UvrD-like_C"/>
</dbReference>
<keyword evidence="4" id="KW-0067">ATP-binding</keyword>
<gene>
    <name evidence="7" type="ORF">C1H69_21365</name>
</gene>
<sequence length="173" mass="18928">SIAYSVATDLSTRLILKSHLLSCRSCLDCDLVATVLDAATRLLGQPPSAEGAMDLGVVCGDPDKLRWFHSPSPDAVQIMTLHKAKGLEFDLIFHVDLYDHVIPKRTYPSGQYGVFFEDEIQCLNLHYVGVTRAVKACVLMTSIFRINGQGAVKKGAPSQFIGRHGAEATPINW</sequence>
<dbReference type="Gene3D" id="3.40.50.300">
    <property type="entry name" value="P-loop containing nucleotide triphosphate hydrolases"/>
    <property type="match status" value="1"/>
</dbReference>
<evidence type="ECO:0000256" key="2">
    <source>
        <dbReference type="ARBA" id="ARBA00022801"/>
    </source>
</evidence>
<dbReference type="GO" id="GO:0005829">
    <property type="term" value="C:cytosol"/>
    <property type="evidence" value="ECO:0007669"/>
    <property type="project" value="TreeGrafter"/>
</dbReference>
<feature type="domain" description="UvrD-like helicase C-terminal" evidence="6">
    <location>
        <begin position="74"/>
        <end position="138"/>
    </location>
</feature>
<accession>A0A2N7TW36</accession>
<dbReference type="RefSeq" id="WP_276308787.1">
    <property type="nucleotide sequence ID" value="NZ_PNRF01000045.1"/>
</dbReference>
<keyword evidence="1" id="KW-0547">Nucleotide-binding</keyword>
<evidence type="ECO:0000313" key="7">
    <source>
        <dbReference type="EMBL" id="PMR72393.1"/>
    </source>
</evidence>
<reference evidence="7 8" key="1">
    <citation type="submission" date="2018-01" db="EMBL/GenBank/DDBJ databases">
        <title>Halomonas endophytica sp. nov., isolated from storage liquid in the stems of Populus euphratica.</title>
        <authorList>
            <person name="Chen C."/>
        </authorList>
    </citation>
    <scope>NUCLEOTIDE SEQUENCE [LARGE SCALE GENOMIC DNA]</scope>
    <source>
        <strain evidence="7 8">MC28</strain>
    </source>
</reference>